<comment type="caution">
    <text evidence="1">The sequence shown here is derived from an EMBL/GenBank/DDBJ whole genome shotgun (WGS) entry which is preliminary data.</text>
</comment>
<name>A0AAE0YP67_9GAST</name>
<reference evidence="1" key="1">
    <citation type="journal article" date="2023" name="G3 (Bethesda)">
        <title>A reference genome for the long-term kleptoplast-retaining sea slug Elysia crispata morphotype clarki.</title>
        <authorList>
            <person name="Eastman K.E."/>
            <person name="Pendleton A.L."/>
            <person name="Shaikh M.A."/>
            <person name="Suttiyut T."/>
            <person name="Ogas R."/>
            <person name="Tomko P."/>
            <person name="Gavelis G."/>
            <person name="Widhalm J.R."/>
            <person name="Wisecaver J.H."/>
        </authorList>
    </citation>
    <scope>NUCLEOTIDE SEQUENCE</scope>
    <source>
        <strain evidence="1">ECLA1</strain>
    </source>
</reference>
<keyword evidence="2" id="KW-1185">Reference proteome</keyword>
<gene>
    <name evidence="1" type="ORF">RRG08_024503</name>
</gene>
<sequence length="35" mass="4039">MASTKVTFVTGTAEVRRRDNFDHLDNIVNFREANL</sequence>
<dbReference type="EMBL" id="JAWDGP010005718">
    <property type="protein sequence ID" value="KAK3753230.1"/>
    <property type="molecule type" value="Genomic_DNA"/>
</dbReference>
<protein>
    <submittedName>
        <fullName evidence="1">Uncharacterized protein</fullName>
    </submittedName>
</protein>
<organism evidence="1 2">
    <name type="scientific">Elysia crispata</name>
    <name type="common">lettuce slug</name>
    <dbReference type="NCBI Taxonomy" id="231223"/>
    <lineage>
        <taxon>Eukaryota</taxon>
        <taxon>Metazoa</taxon>
        <taxon>Spiralia</taxon>
        <taxon>Lophotrochozoa</taxon>
        <taxon>Mollusca</taxon>
        <taxon>Gastropoda</taxon>
        <taxon>Heterobranchia</taxon>
        <taxon>Euthyneura</taxon>
        <taxon>Panpulmonata</taxon>
        <taxon>Sacoglossa</taxon>
        <taxon>Placobranchoidea</taxon>
        <taxon>Plakobranchidae</taxon>
        <taxon>Elysia</taxon>
    </lineage>
</organism>
<evidence type="ECO:0000313" key="2">
    <source>
        <dbReference type="Proteomes" id="UP001283361"/>
    </source>
</evidence>
<accession>A0AAE0YP67</accession>
<evidence type="ECO:0000313" key="1">
    <source>
        <dbReference type="EMBL" id="KAK3753230.1"/>
    </source>
</evidence>
<dbReference type="Proteomes" id="UP001283361">
    <property type="component" value="Unassembled WGS sequence"/>
</dbReference>
<proteinExistence type="predicted"/>
<dbReference type="AlphaFoldDB" id="A0AAE0YP67"/>